<dbReference type="Pfam" id="PF00871">
    <property type="entry name" value="Acetate_kinase"/>
    <property type="match status" value="1"/>
</dbReference>
<evidence type="ECO:0000256" key="6">
    <source>
        <dbReference type="HAMAP-Rule" id="MF_00020"/>
    </source>
</evidence>
<dbReference type="Proteomes" id="UP000177325">
    <property type="component" value="Unassembled WGS sequence"/>
</dbReference>
<comment type="subunit">
    <text evidence="6">Homodimer.</text>
</comment>
<evidence type="ECO:0000256" key="5">
    <source>
        <dbReference type="ARBA" id="ARBA00022840"/>
    </source>
</evidence>
<dbReference type="PANTHER" id="PTHR21060">
    <property type="entry name" value="ACETATE KINASE"/>
    <property type="match status" value="1"/>
</dbReference>
<comment type="function">
    <text evidence="6">Catalyzes the formation of acetyl phosphate from acetate and ATP. Can also catalyze the reverse reaction.</text>
</comment>
<comment type="cofactor">
    <cofactor evidence="6">
        <name>Mg(2+)</name>
        <dbReference type="ChEBI" id="CHEBI:18420"/>
    </cofactor>
    <cofactor evidence="6">
        <name>Mn(2+)</name>
        <dbReference type="ChEBI" id="CHEBI:29035"/>
    </cofactor>
    <text evidence="6">Mg(2+). Can also accept Mn(2+).</text>
</comment>
<feature type="binding site" evidence="6">
    <location>
        <position position="87"/>
    </location>
    <ligand>
        <name>substrate</name>
    </ligand>
</feature>
<feature type="site" description="Transition state stabilizer" evidence="6">
    <location>
        <position position="235"/>
    </location>
</feature>
<name>A0A1F6FFV7_9BACT</name>
<dbReference type="PROSITE" id="PS01075">
    <property type="entry name" value="ACETATE_KINASE_1"/>
    <property type="match status" value="1"/>
</dbReference>
<dbReference type="GO" id="GO:0000287">
    <property type="term" value="F:magnesium ion binding"/>
    <property type="evidence" value="ECO:0007669"/>
    <property type="project" value="UniProtKB-UniRule"/>
</dbReference>
<comment type="caution">
    <text evidence="6">Lacks conserved residue(s) required for the propagation of feature annotation.</text>
</comment>
<evidence type="ECO:0000256" key="1">
    <source>
        <dbReference type="ARBA" id="ARBA00008748"/>
    </source>
</evidence>
<comment type="pathway">
    <text evidence="6">Metabolic intermediate biosynthesis; acetyl-CoA biosynthesis; acetyl-CoA from acetate: step 1/2.</text>
</comment>
<comment type="catalytic activity">
    <reaction evidence="6">
        <text>acetate + ATP = acetyl phosphate + ADP</text>
        <dbReference type="Rhea" id="RHEA:11352"/>
        <dbReference type="ChEBI" id="CHEBI:22191"/>
        <dbReference type="ChEBI" id="CHEBI:30089"/>
        <dbReference type="ChEBI" id="CHEBI:30616"/>
        <dbReference type="ChEBI" id="CHEBI:456216"/>
        <dbReference type="EC" id="2.7.2.1"/>
    </reaction>
</comment>
<keyword evidence="3 6" id="KW-0547">Nucleotide-binding</keyword>
<feature type="site" description="Transition state stabilizer" evidence="6">
    <location>
        <position position="176"/>
    </location>
</feature>
<keyword evidence="4 6" id="KW-0418">Kinase</keyword>
<comment type="similarity">
    <text evidence="1 6 7">Belongs to the acetokinase family.</text>
</comment>
<dbReference type="GO" id="GO:0005737">
    <property type="term" value="C:cytoplasm"/>
    <property type="evidence" value="ECO:0007669"/>
    <property type="project" value="UniProtKB-SubCell"/>
</dbReference>
<keyword evidence="6" id="KW-0479">Metal-binding</keyword>
<reference evidence="8 9" key="1">
    <citation type="journal article" date="2016" name="Nat. Commun.">
        <title>Thousands of microbial genomes shed light on interconnected biogeochemical processes in an aquifer system.</title>
        <authorList>
            <person name="Anantharaman K."/>
            <person name="Brown C.T."/>
            <person name="Hug L.A."/>
            <person name="Sharon I."/>
            <person name="Castelle C.J."/>
            <person name="Probst A.J."/>
            <person name="Thomas B.C."/>
            <person name="Singh A."/>
            <person name="Wilkins M.J."/>
            <person name="Karaoz U."/>
            <person name="Brodie E.L."/>
            <person name="Williams K.H."/>
            <person name="Hubbard S.S."/>
            <person name="Banfield J.F."/>
        </authorList>
    </citation>
    <scope>NUCLEOTIDE SEQUENCE [LARGE SCALE GENOMIC DNA]</scope>
</reference>
<feature type="active site" description="Proton donor/acceptor" evidence="6">
    <location>
        <position position="144"/>
    </location>
</feature>
<dbReference type="GO" id="GO:0008776">
    <property type="term" value="F:acetate kinase activity"/>
    <property type="evidence" value="ECO:0007669"/>
    <property type="project" value="UniProtKB-UniRule"/>
</dbReference>
<dbReference type="GO" id="GO:0005524">
    <property type="term" value="F:ATP binding"/>
    <property type="evidence" value="ECO:0007669"/>
    <property type="project" value="UniProtKB-KW"/>
</dbReference>
<sequence length="390" mass="42536">MAFTLIINPGSSSKKFALYSGRTLLLEAYVERSAGGYEMCTAISGEQQKCDLLNRDEYNGSLGQFLDGAIKRELLADYDDVTRVALRVVAPGTYFQEHRLIDEEYLRKLEALSNVAPLHIPHLLQEIKATRQILPQTKLVGVSDSAFHANMPDITRRYSIPESDAKQFDIYHFGYHGLSVASVLARADTVAREPLRKVIVCHIGSGVSITAVKNGRSVDTTMGYAPGSGLPMGTRAGDLPTGALLSLMQQKNLKPADALVYLQTNSGLMSLAGESDLRILLEQRSKGYTKATAAIDTFIYHLQKAIGGYMATLGGVEAIVLTATASQRSPMLRQLLIEPLAPLGIILDKEKNDAAINQEAVISTDGSPIKVLVIKTREAEEILKNSELFR</sequence>
<dbReference type="PROSITE" id="PS01076">
    <property type="entry name" value="ACETATE_KINASE_2"/>
    <property type="match status" value="1"/>
</dbReference>
<protein>
    <recommendedName>
        <fullName evidence="6">Acetate kinase</fullName>
        <ecNumber evidence="6">2.7.2.1</ecNumber>
    </recommendedName>
    <alternativeName>
        <fullName evidence="6">Acetokinase</fullName>
    </alternativeName>
</protein>
<feature type="binding site" evidence="6">
    <location>
        <position position="378"/>
    </location>
    <ligand>
        <name>Mg(2+)</name>
        <dbReference type="ChEBI" id="CHEBI:18420"/>
    </ligand>
</feature>
<keyword evidence="6" id="KW-0460">Magnesium</keyword>
<evidence type="ECO:0000256" key="4">
    <source>
        <dbReference type="ARBA" id="ARBA00022777"/>
    </source>
</evidence>
<dbReference type="GO" id="GO:0006085">
    <property type="term" value="P:acetyl-CoA biosynthetic process"/>
    <property type="evidence" value="ECO:0007669"/>
    <property type="project" value="UniProtKB-UniRule"/>
</dbReference>
<dbReference type="PIRSF" id="PIRSF000722">
    <property type="entry name" value="Acetate_prop_kin"/>
    <property type="match status" value="1"/>
</dbReference>
<feature type="binding site" evidence="6">
    <location>
        <begin position="202"/>
        <end position="206"/>
    </location>
    <ligand>
        <name>ATP</name>
        <dbReference type="ChEBI" id="CHEBI:30616"/>
    </ligand>
</feature>
<dbReference type="HAMAP" id="MF_00020">
    <property type="entry name" value="Acetate_kinase"/>
    <property type="match status" value="1"/>
</dbReference>
<evidence type="ECO:0000256" key="2">
    <source>
        <dbReference type="ARBA" id="ARBA00022679"/>
    </source>
</evidence>
<feature type="binding site" evidence="6">
    <location>
        <begin position="276"/>
        <end position="278"/>
    </location>
    <ligand>
        <name>ATP</name>
        <dbReference type="ChEBI" id="CHEBI:30616"/>
    </ligand>
</feature>
<dbReference type="STRING" id="1798525.A3G90_01475"/>
<organism evidence="8 9">
    <name type="scientific">Candidatus Kaiserbacteria bacterium RIFCSPLOWO2_12_FULL_45_26</name>
    <dbReference type="NCBI Taxonomy" id="1798525"/>
    <lineage>
        <taxon>Bacteria</taxon>
        <taxon>Candidatus Kaiseribacteriota</taxon>
    </lineage>
</organism>
<proteinExistence type="inferred from homology"/>
<dbReference type="PRINTS" id="PR00471">
    <property type="entry name" value="ACETATEKNASE"/>
</dbReference>
<dbReference type="UniPathway" id="UPA00340">
    <property type="reaction ID" value="UER00458"/>
</dbReference>
<accession>A0A1F6FFV7</accession>
<feature type="binding site" evidence="6">
    <location>
        <position position="15"/>
    </location>
    <ligand>
        <name>ATP</name>
        <dbReference type="ChEBI" id="CHEBI:30616"/>
    </ligand>
</feature>
<keyword evidence="2 6" id="KW-0808">Transferase</keyword>
<feature type="binding site" evidence="6">
    <location>
        <position position="8"/>
    </location>
    <ligand>
        <name>Mg(2+)</name>
        <dbReference type="ChEBI" id="CHEBI:18420"/>
    </ligand>
</feature>
<dbReference type="EC" id="2.7.2.1" evidence="6"/>
<evidence type="ECO:0000313" key="9">
    <source>
        <dbReference type="Proteomes" id="UP000177325"/>
    </source>
</evidence>
<keyword evidence="5 6" id="KW-0067">ATP-binding</keyword>
<keyword evidence="6" id="KW-0963">Cytoplasm</keyword>
<dbReference type="SUPFAM" id="SSF53067">
    <property type="entry name" value="Actin-like ATPase domain"/>
    <property type="match status" value="2"/>
</dbReference>
<evidence type="ECO:0000256" key="3">
    <source>
        <dbReference type="ARBA" id="ARBA00022741"/>
    </source>
</evidence>
<dbReference type="AlphaFoldDB" id="A0A1F6FFV7"/>
<dbReference type="GO" id="GO:0006083">
    <property type="term" value="P:acetate metabolic process"/>
    <property type="evidence" value="ECO:0007669"/>
    <property type="project" value="TreeGrafter"/>
</dbReference>
<dbReference type="InterPro" id="IPR000890">
    <property type="entry name" value="Aliphatic_acid_kin_short-chain"/>
</dbReference>
<dbReference type="InterPro" id="IPR043129">
    <property type="entry name" value="ATPase_NBD"/>
</dbReference>
<evidence type="ECO:0000256" key="7">
    <source>
        <dbReference type="RuleBase" id="RU003835"/>
    </source>
</evidence>
<comment type="subcellular location">
    <subcellularLocation>
        <location evidence="6">Cytoplasm</location>
    </subcellularLocation>
</comment>
<dbReference type="InterPro" id="IPR023865">
    <property type="entry name" value="Aliphatic_acid_kinase_CS"/>
</dbReference>
<gene>
    <name evidence="6" type="primary">ackA</name>
    <name evidence="8" type="ORF">A3G90_01475</name>
</gene>
<dbReference type="PANTHER" id="PTHR21060:SF20">
    <property type="entry name" value="BUTYRATE KINASE 1-RELATED"/>
    <property type="match status" value="1"/>
</dbReference>
<dbReference type="InterPro" id="IPR004372">
    <property type="entry name" value="Ac/propionate_kinase"/>
</dbReference>
<evidence type="ECO:0000313" key="8">
    <source>
        <dbReference type="EMBL" id="OGG84738.1"/>
    </source>
</evidence>
<comment type="caution">
    <text evidence="8">The sequence shown here is derived from an EMBL/GenBank/DDBJ whole genome shotgun (WGS) entry which is preliminary data.</text>
</comment>
<dbReference type="EMBL" id="MFMM01000001">
    <property type="protein sequence ID" value="OGG84738.1"/>
    <property type="molecule type" value="Genomic_DNA"/>
</dbReference>
<dbReference type="Gene3D" id="3.30.420.40">
    <property type="match status" value="2"/>
</dbReference>